<dbReference type="EC" id="3.2.1.1" evidence="4"/>
<evidence type="ECO:0000256" key="5">
    <source>
        <dbReference type="ARBA" id="ARBA00017303"/>
    </source>
</evidence>
<dbReference type="InterPro" id="IPR013783">
    <property type="entry name" value="Ig-like_fold"/>
</dbReference>
<evidence type="ECO:0000256" key="9">
    <source>
        <dbReference type="ARBA" id="ARBA00023277"/>
    </source>
</evidence>
<dbReference type="PROSITE" id="PS00018">
    <property type="entry name" value="EF_HAND_1"/>
    <property type="match status" value="1"/>
</dbReference>
<name>A0A9D1CU88_9FIRM</name>
<evidence type="ECO:0000256" key="6">
    <source>
        <dbReference type="ARBA" id="ARBA00022723"/>
    </source>
</evidence>
<dbReference type="GO" id="GO:0000272">
    <property type="term" value="P:polysaccharide catabolic process"/>
    <property type="evidence" value="ECO:0007669"/>
    <property type="project" value="InterPro"/>
</dbReference>
<dbReference type="Gene3D" id="3.20.20.80">
    <property type="entry name" value="Glycosidases"/>
    <property type="match status" value="1"/>
</dbReference>
<evidence type="ECO:0000256" key="7">
    <source>
        <dbReference type="ARBA" id="ARBA00022801"/>
    </source>
</evidence>
<dbReference type="GO" id="GO:0004556">
    <property type="term" value="F:alpha-amylase activity"/>
    <property type="evidence" value="ECO:0007669"/>
    <property type="project" value="UniProtKB-EC"/>
</dbReference>
<dbReference type="Proteomes" id="UP000886787">
    <property type="component" value="Unassembled WGS sequence"/>
</dbReference>
<dbReference type="InterPro" id="IPR016134">
    <property type="entry name" value="Dockerin_dom"/>
</dbReference>
<feature type="region of interest" description="Disordered" evidence="12">
    <location>
        <begin position="795"/>
        <end position="830"/>
    </location>
</feature>
<dbReference type="GO" id="GO:0046872">
    <property type="term" value="F:metal ion binding"/>
    <property type="evidence" value="ECO:0007669"/>
    <property type="project" value="UniProtKB-KW"/>
</dbReference>
<dbReference type="Pfam" id="PF00404">
    <property type="entry name" value="Dockerin_1"/>
    <property type="match status" value="1"/>
</dbReference>
<comment type="cofactor">
    <cofactor evidence="2">
        <name>Ca(2+)</name>
        <dbReference type="ChEBI" id="CHEBI:29108"/>
    </cofactor>
</comment>
<dbReference type="PRINTS" id="PR00110">
    <property type="entry name" value="ALPHAAMYLASE"/>
</dbReference>
<evidence type="ECO:0000259" key="14">
    <source>
        <dbReference type="PROSITE" id="PS51766"/>
    </source>
</evidence>
<dbReference type="SMART" id="SM00642">
    <property type="entry name" value="Aamy"/>
    <property type="match status" value="1"/>
</dbReference>
<dbReference type="Gene3D" id="1.10.1330.10">
    <property type="entry name" value="Dockerin domain"/>
    <property type="match status" value="1"/>
</dbReference>
<evidence type="ECO:0000256" key="13">
    <source>
        <dbReference type="SAM" id="SignalP"/>
    </source>
</evidence>
<comment type="similarity">
    <text evidence="3 11">Belongs to the glycosyl hydrolase 13 family.</text>
</comment>
<dbReference type="CDD" id="cd11315">
    <property type="entry name" value="AmyAc_bac1_AmyA"/>
    <property type="match status" value="1"/>
</dbReference>
<dbReference type="PROSITE" id="PS51766">
    <property type="entry name" value="DOCKERIN"/>
    <property type="match status" value="1"/>
</dbReference>
<dbReference type="SUPFAM" id="SSF51011">
    <property type="entry name" value="Glycosyl hydrolase domain"/>
    <property type="match status" value="1"/>
</dbReference>
<organism evidence="15 16">
    <name type="scientific">Candidatus Scatavimonas merdigallinarum</name>
    <dbReference type="NCBI Taxonomy" id="2840914"/>
    <lineage>
        <taxon>Bacteria</taxon>
        <taxon>Bacillati</taxon>
        <taxon>Bacillota</taxon>
        <taxon>Clostridia</taxon>
        <taxon>Eubacteriales</taxon>
        <taxon>Oscillospiraceae</taxon>
        <taxon>Oscillospiraceae incertae sedis</taxon>
        <taxon>Candidatus Scatavimonas</taxon>
    </lineage>
</organism>
<dbReference type="EMBL" id="DVFW01000026">
    <property type="protein sequence ID" value="HIQ80647.1"/>
    <property type="molecule type" value="Genomic_DNA"/>
</dbReference>
<dbReference type="InterPro" id="IPR017853">
    <property type="entry name" value="GH"/>
</dbReference>
<evidence type="ECO:0000313" key="15">
    <source>
        <dbReference type="EMBL" id="HIQ80647.1"/>
    </source>
</evidence>
<dbReference type="InterPro" id="IPR002105">
    <property type="entry name" value="Dockerin_1_rpt"/>
</dbReference>
<dbReference type="AlphaFoldDB" id="A0A9D1CU88"/>
<evidence type="ECO:0000256" key="1">
    <source>
        <dbReference type="ARBA" id="ARBA00000548"/>
    </source>
</evidence>
<evidence type="ECO:0000256" key="2">
    <source>
        <dbReference type="ARBA" id="ARBA00001913"/>
    </source>
</evidence>
<evidence type="ECO:0000256" key="4">
    <source>
        <dbReference type="ARBA" id="ARBA00012595"/>
    </source>
</evidence>
<comment type="catalytic activity">
    <reaction evidence="1">
        <text>Endohydrolysis of (1-&gt;4)-alpha-D-glucosidic linkages in polysaccharides containing three or more (1-&gt;4)-alpha-linked D-glucose units.</text>
        <dbReference type="EC" id="3.2.1.1"/>
    </reaction>
</comment>
<feature type="signal peptide" evidence="13">
    <location>
        <begin position="1"/>
        <end position="27"/>
    </location>
</feature>
<dbReference type="Pfam" id="PF00128">
    <property type="entry name" value="Alpha-amylase"/>
    <property type="match status" value="1"/>
</dbReference>
<gene>
    <name evidence="15" type="ORF">IAD32_05100</name>
</gene>
<dbReference type="PANTHER" id="PTHR43447">
    <property type="entry name" value="ALPHA-AMYLASE"/>
    <property type="match status" value="1"/>
</dbReference>
<feature type="chain" id="PRO_5039555530" description="Alpha-amylase" evidence="13">
    <location>
        <begin position="28"/>
        <end position="1019"/>
    </location>
</feature>
<dbReference type="SUPFAM" id="SSF51445">
    <property type="entry name" value="(Trans)glycosidases"/>
    <property type="match status" value="1"/>
</dbReference>
<dbReference type="InterPro" id="IPR006046">
    <property type="entry name" value="Alpha_amylase"/>
</dbReference>
<dbReference type="CDD" id="cd14256">
    <property type="entry name" value="Dockerin_I"/>
    <property type="match status" value="1"/>
</dbReference>
<protein>
    <recommendedName>
        <fullName evidence="5">Alpha-amylase</fullName>
        <ecNumber evidence="4">3.2.1.1</ecNumber>
    </recommendedName>
</protein>
<dbReference type="InterPro" id="IPR031319">
    <property type="entry name" value="A-amylase_C"/>
</dbReference>
<evidence type="ECO:0000256" key="11">
    <source>
        <dbReference type="RuleBase" id="RU003615"/>
    </source>
</evidence>
<sequence length="1019" mass="110571">MKKTLSLIVTLCMAVSIFVLPAVPVNAAVEYTESAAAADYGLADSVQEGVILHAWNWSFNNIKAQMKTIAESGYTAIQTSPVQIAKENTKNVSVGNWWVFYQPAGFTIDNTGGSALGNKADFKAMCDEAHKYGIRIIVDVVANHLGNKTDWTNLCDRAYQYEPEIANNWLFHNEGNQNDGNAYNVVKGQIGMPDLRTEDSRVQNRVISFLKECIDNGADGFRWDAAKHIETPDDGANGSQFWPNVINAAKSYYAARGTYDELYNYGEILNTPGNGRSYGSYTKYINITDNTTGNNIRNAVAGGNASGAATPHYNTGQAANKIVLWAESHDTYSNESRESTGVSDANINKAWAMVGSRNGATALYFARSRGYRGGTLGNIESTQWKSKEVAAVNQFHNYFSGESEYLASSGSIAYNERGTSGVVLVNVGGNAASVNVKANKMQDGTYTDQVSGNTFTVSGGQIKGQIGSTGIAVVYNAVTEPKNTVNPQDGKFTFRTDTLKVNLGLSNATSGTYQIGNGAVQTYRSDTTITIGKGLPVNTEITLKVTATDGTTTTEETYTFFKKDPNAVTCVYFDNSQKGWSQVYCYIYKDTGISGEDNIDGGDSSGESDGDNFSGTIKFTDSLGWGSVNAYFFNENGTCGAEWPGTGMTWYESNFEGKGNYQIDIPSGATSVVFNNGSTQTVDLSLGVEGYWLDGSQTDGKYNANAWDASAMATNTMSITAKVLSSGTAVPENAAWPGELMTKESGNLYSYEVPEEFEDNCYVLFTAGMDGPQVPGQEEPGMQLSGTSMIYQNGKWTEYKNPGPTKPTAPTDPDDEDDPTNPPLPSSGTYIFYDNSQTGWDEVYCYLYQDIGAVEDDDTVPKNAPWPGVLMTKESGSLYSYEVPEEFEDNCYVLFTAGMDGPQVPGQEEPGMQLSGASMIYRDGEWTEYKNPDPTKPTTPTAPDGEKYMLGDSNGDLKVTLDDVLYMQLYLSNKTQFTPLQILGGDVDGNGEVNLVDILTIQQHLSRITTDYQIGKIFG</sequence>
<dbReference type="Gene3D" id="2.60.40.10">
    <property type="entry name" value="Immunoglobulins"/>
    <property type="match status" value="3"/>
</dbReference>
<dbReference type="InterPro" id="IPR036439">
    <property type="entry name" value="Dockerin_dom_sf"/>
</dbReference>
<evidence type="ECO:0000256" key="3">
    <source>
        <dbReference type="ARBA" id="ARBA00008061"/>
    </source>
</evidence>
<dbReference type="Pfam" id="PF16738">
    <property type="entry name" value="CBM26"/>
    <property type="match status" value="3"/>
</dbReference>
<evidence type="ECO:0000256" key="10">
    <source>
        <dbReference type="ARBA" id="ARBA00023295"/>
    </source>
</evidence>
<dbReference type="Gene3D" id="2.60.40.1180">
    <property type="entry name" value="Golgi alpha-mannosidase II"/>
    <property type="match status" value="1"/>
</dbReference>
<reference evidence="15" key="1">
    <citation type="submission" date="2020-10" db="EMBL/GenBank/DDBJ databases">
        <authorList>
            <person name="Gilroy R."/>
        </authorList>
    </citation>
    <scope>NUCLEOTIDE SEQUENCE</scope>
    <source>
        <strain evidence="15">ChiSjej1B19-3389</strain>
    </source>
</reference>
<feature type="domain" description="Dockerin" evidence="14">
    <location>
        <begin position="946"/>
        <end position="1014"/>
    </location>
</feature>
<dbReference type="InterPro" id="IPR006047">
    <property type="entry name" value="GH13_cat_dom"/>
</dbReference>
<evidence type="ECO:0000256" key="12">
    <source>
        <dbReference type="SAM" id="MobiDB-lite"/>
    </source>
</evidence>
<dbReference type="SMART" id="SM00632">
    <property type="entry name" value="Aamy_C"/>
    <property type="match status" value="1"/>
</dbReference>
<keyword evidence="13" id="KW-0732">Signal</keyword>
<comment type="caution">
    <text evidence="15">The sequence shown here is derived from an EMBL/GenBank/DDBJ whole genome shotgun (WGS) entry which is preliminary data.</text>
</comment>
<keyword evidence="8" id="KW-0106">Calcium</keyword>
<dbReference type="InterPro" id="IPR018247">
    <property type="entry name" value="EF_Hand_1_Ca_BS"/>
</dbReference>
<dbReference type="InterPro" id="IPR013780">
    <property type="entry name" value="Glyco_hydro_b"/>
</dbReference>
<feature type="region of interest" description="Disordered" evidence="12">
    <location>
        <begin position="926"/>
        <end position="945"/>
    </location>
</feature>
<keyword evidence="6" id="KW-0479">Metal-binding</keyword>
<accession>A0A9D1CU88</accession>
<keyword evidence="7" id="KW-0378">Hydrolase</keyword>
<evidence type="ECO:0000256" key="8">
    <source>
        <dbReference type="ARBA" id="ARBA00022837"/>
    </source>
</evidence>
<proteinExistence type="inferred from homology"/>
<dbReference type="InterPro" id="IPR031965">
    <property type="entry name" value="CBM26"/>
</dbReference>
<feature type="compositionally biased region" description="Low complexity" evidence="12">
    <location>
        <begin position="802"/>
        <end position="811"/>
    </location>
</feature>
<evidence type="ECO:0000313" key="16">
    <source>
        <dbReference type="Proteomes" id="UP000886787"/>
    </source>
</evidence>
<reference evidence="15" key="2">
    <citation type="journal article" date="2021" name="PeerJ">
        <title>Extensive microbial diversity within the chicken gut microbiome revealed by metagenomics and culture.</title>
        <authorList>
            <person name="Gilroy R."/>
            <person name="Ravi A."/>
            <person name="Getino M."/>
            <person name="Pursley I."/>
            <person name="Horton D.L."/>
            <person name="Alikhan N.F."/>
            <person name="Baker D."/>
            <person name="Gharbi K."/>
            <person name="Hall N."/>
            <person name="Watson M."/>
            <person name="Adriaenssens E.M."/>
            <person name="Foster-Nyarko E."/>
            <person name="Jarju S."/>
            <person name="Secka A."/>
            <person name="Antonio M."/>
            <person name="Oren A."/>
            <person name="Chaudhuri R.R."/>
            <person name="La Ragione R."/>
            <person name="Hildebrand F."/>
            <person name="Pallen M.J."/>
        </authorList>
    </citation>
    <scope>NUCLEOTIDE SEQUENCE</scope>
    <source>
        <strain evidence="15">ChiSjej1B19-3389</strain>
    </source>
</reference>
<keyword evidence="9" id="KW-0119">Carbohydrate metabolism</keyword>
<keyword evidence="10" id="KW-0326">Glycosidase</keyword>
<dbReference type="SUPFAM" id="SSF63446">
    <property type="entry name" value="Type I dockerin domain"/>
    <property type="match status" value="1"/>
</dbReference>